<gene>
    <name evidence="1" type="ORF">NDU88_000694</name>
</gene>
<keyword evidence="2" id="KW-1185">Reference proteome</keyword>
<dbReference type="EMBL" id="JANPWB010000014">
    <property type="protein sequence ID" value="KAJ1095532.1"/>
    <property type="molecule type" value="Genomic_DNA"/>
</dbReference>
<organism evidence="1 2">
    <name type="scientific">Pleurodeles waltl</name>
    <name type="common">Iberian ribbed newt</name>
    <dbReference type="NCBI Taxonomy" id="8319"/>
    <lineage>
        <taxon>Eukaryota</taxon>
        <taxon>Metazoa</taxon>
        <taxon>Chordata</taxon>
        <taxon>Craniata</taxon>
        <taxon>Vertebrata</taxon>
        <taxon>Euteleostomi</taxon>
        <taxon>Amphibia</taxon>
        <taxon>Batrachia</taxon>
        <taxon>Caudata</taxon>
        <taxon>Salamandroidea</taxon>
        <taxon>Salamandridae</taxon>
        <taxon>Pleurodelinae</taxon>
        <taxon>Pleurodeles</taxon>
    </lineage>
</organism>
<reference evidence="1" key="1">
    <citation type="journal article" date="2022" name="bioRxiv">
        <title>Sequencing and chromosome-scale assembly of the giantPleurodeles waltlgenome.</title>
        <authorList>
            <person name="Brown T."/>
            <person name="Elewa A."/>
            <person name="Iarovenko S."/>
            <person name="Subramanian E."/>
            <person name="Araus A.J."/>
            <person name="Petzold A."/>
            <person name="Susuki M."/>
            <person name="Suzuki K.-i.T."/>
            <person name="Hayashi T."/>
            <person name="Toyoda A."/>
            <person name="Oliveira C."/>
            <person name="Osipova E."/>
            <person name="Leigh N.D."/>
            <person name="Simon A."/>
            <person name="Yun M.H."/>
        </authorList>
    </citation>
    <scope>NUCLEOTIDE SEQUENCE</scope>
    <source>
        <strain evidence="1">20211129_DDA</strain>
        <tissue evidence="1">Liver</tissue>
    </source>
</reference>
<name>A0AAV7LVK9_PLEWA</name>
<accession>A0AAV7LVK9</accession>
<protein>
    <submittedName>
        <fullName evidence="1">Uncharacterized protein</fullName>
    </submittedName>
</protein>
<dbReference type="Proteomes" id="UP001066276">
    <property type="component" value="Chromosome 10"/>
</dbReference>
<evidence type="ECO:0000313" key="1">
    <source>
        <dbReference type="EMBL" id="KAJ1095532.1"/>
    </source>
</evidence>
<comment type="caution">
    <text evidence="1">The sequence shown here is derived from an EMBL/GenBank/DDBJ whole genome shotgun (WGS) entry which is preliminary data.</text>
</comment>
<dbReference type="AlphaFoldDB" id="A0AAV7LVK9"/>
<evidence type="ECO:0000313" key="2">
    <source>
        <dbReference type="Proteomes" id="UP001066276"/>
    </source>
</evidence>
<proteinExistence type="predicted"/>
<sequence length="134" mass="14816">MDRTESLVRLRRLLGSKGRGLIPLEMGKCGTVGTIPCVPRGASNSVGLGLQGEPGSSICLRGNTWLSHITTLRVSGGNNENQWRYYDLSKMNSRVIDGYQAQASRKLPEAATRQVELEISLYWVLLLGDEQLRK</sequence>